<evidence type="ECO:0000313" key="1">
    <source>
        <dbReference type="EMBL" id="CAG8507568.1"/>
    </source>
</evidence>
<gene>
    <name evidence="1" type="ORF">SPELUC_LOCUS3319</name>
</gene>
<name>A0ACA9L2M4_9GLOM</name>
<evidence type="ECO:0000313" key="2">
    <source>
        <dbReference type="Proteomes" id="UP000789366"/>
    </source>
</evidence>
<dbReference type="EMBL" id="CAJVPW010002491">
    <property type="protein sequence ID" value="CAG8507568.1"/>
    <property type="molecule type" value="Genomic_DNA"/>
</dbReference>
<dbReference type="Proteomes" id="UP000789366">
    <property type="component" value="Unassembled WGS sequence"/>
</dbReference>
<keyword evidence="2" id="KW-1185">Reference proteome</keyword>
<proteinExistence type="predicted"/>
<reference evidence="1" key="1">
    <citation type="submission" date="2021-06" db="EMBL/GenBank/DDBJ databases">
        <authorList>
            <person name="Kallberg Y."/>
            <person name="Tangrot J."/>
            <person name="Rosling A."/>
        </authorList>
    </citation>
    <scope>NUCLEOTIDE SEQUENCE</scope>
    <source>
        <strain evidence="1">28 12/20/2015</strain>
    </source>
</reference>
<protein>
    <submittedName>
        <fullName evidence="1">8232_t:CDS:1</fullName>
    </submittedName>
</protein>
<comment type="caution">
    <text evidence="1">The sequence shown here is derived from an EMBL/GenBank/DDBJ whole genome shotgun (WGS) entry which is preliminary data.</text>
</comment>
<sequence length="190" mass="21733">MPGNFYAKTDNVHSNNYQNGYVRHTDALSKGSEWKQIIDFTDLTTAASSSTAESYTIFKTVELLTQQNYQGLIQIFTDVSSFKENSNLPYLQQAHELASQNNIDLTISRQNISPERINDPRIPKIKALLNNFNCLNITLNITLHKIITSRAINRITLTTLLEKTDYVPEEKEKQKLRKLINDLEGTLKIE</sequence>
<accession>A0ACA9L2M4</accession>
<organism evidence="1 2">
    <name type="scientific">Cetraspora pellucida</name>
    <dbReference type="NCBI Taxonomy" id="1433469"/>
    <lineage>
        <taxon>Eukaryota</taxon>
        <taxon>Fungi</taxon>
        <taxon>Fungi incertae sedis</taxon>
        <taxon>Mucoromycota</taxon>
        <taxon>Glomeromycotina</taxon>
        <taxon>Glomeromycetes</taxon>
        <taxon>Diversisporales</taxon>
        <taxon>Gigasporaceae</taxon>
        <taxon>Cetraspora</taxon>
    </lineage>
</organism>